<feature type="region of interest" description="Disordered" evidence="1">
    <location>
        <begin position="66"/>
        <end position="85"/>
    </location>
</feature>
<accession>A0ABV9ZHV2</accession>
<dbReference type="EMBL" id="JBHSKG010000010">
    <property type="protein sequence ID" value="MFC5140315.1"/>
    <property type="molecule type" value="Genomic_DNA"/>
</dbReference>
<feature type="compositionally biased region" description="Acidic residues" evidence="1">
    <location>
        <begin position="73"/>
        <end position="82"/>
    </location>
</feature>
<protein>
    <submittedName>
        <fullName evidence="2">Uncharacterized protein</fullName>
    </submittedName>
</protein>
<comment type="caution">
    <text evidence="2">The sequence shown here is derived from an EMBL/GenBank/DDBJ whole genome shotgun (WGS) entry which is preliminary data.</text>
</comment>
<keyword evidence="3" id="KW-1185">Reference proteome</keyword>
<evidence type="ECO:0000313" key="3">
    <source>
        <dbReference type="Proteomes" id="UP001596175"/>
    </source>
</evidence>
<reference evidence="3" key="1">
    <citation type="journal article" date="2019" name="Int. J. Syst. Evol. Microbiol.">
        <title>The Global Catalogue of Microorganisms (GCM) 10K type strain sequencing project: providing services to taxonomists for standard genome sequencing and annotation.</title>
        <authorList>
            <consortium name="The Broad Institute Genomics Platform"/>
            <consortium name="The Broad Institute Genome Sequencing Center for Infectious Disease"/>
            <person name="Wu L."/>
            <person name="Ma J."/>
        </authorList>
    </citation>
    <scope>NUCLEOTIDE SEQUENCE [LARGE SCALE GENOMIC DNA]</scope>
    <source>
        <strain evidence="3">XZYJ18</strain>
    </source>
</reference>
<evidence type="ECO:0000313" key="2">
    <source>
        <dbReference type="EMBL" id="MFC5140315.1"/>
    </source>
</evidence>
<evidence type="ECO:0000256" key="1">
    <source>
        <dbReference type="SAM" id="MobiDB-lite"/>
    </source>
</evidence>
<sequence>MTAVSDGDWSRLRSVTDLVPGTFLIEDPDEPVLVFPVQADSPGKAFLFVDGILKLVDLEPVSGNITPTPAVDVETDEDDGDDPQTSAERAVNEWIEQVPTFGGHVTEDGTVEFV</sequence>
<organism evidence="2 3">
    <name type="scientific">Actinomycetospora rhizophila</name>
    <dbReference type="NCBI Taxonomy" id="1416876"/>
    <lineage>
        <taxon>Bacteria</taxon>
        <taxon>Bacillati</taxon>
        <taxon>Actinomycetota</taxon>
        <taxon>Actinomycetes</taxon>
        <taxon>Pseudonocardiales</taxon>
        <taxon>Pseudonocardiaceae</taxon>
        <taxon>Actinomycetospora</taxon>
    </lineage>
</organism>
<name>A0ABV9ZHV2_9PSEU</name>
<gene>
    <name evidence="2" type="ORF">ACFPK1_18895</name>
</gene>
<proteinExistence type="predicted"/>
<dbReference type="Proteomes" id="UP001596175">
    <property type="component" value="Unassembled WGS sequence"/>
</dbReference>